<dbReference type="EMBL" id="CP001739">
    <property type="protein sequence ID" value="ACZ07345.1"/>
    <property type="molecule type" value="Genomic_DNA"/>
</dbReference>
<accession>D1AMW9</accession>
<dbReference type="Proteomes" id="UP000000845">
    <property type="component" value="Chromosome"/>
</dbReference>
<name>D1AMW9_SEBTE</name>
<proteinExistence type="predicted"/>
<dbReference type="RefSeq" id="WP_012859943.1">
    <property type="nucleotide sequence ID" value="NC_013517.1"/>
</dbReference>
<sequence length="160" mass="18221">MKLLTEPKLKMCIVLLTGYLLTIFTNTFKNDYLLVMMCMIFSSIPNVSLYLTSKKMIALSMICSIFGWTVGAVSSYIKNVDLLLFPIGGYITMKLIDNTMKKKSGLIVITYLASFLFRGNFGDLMRIWKSYGEAIFASLIISYITEILIKKIGNKNENRY</sequence>
<evidence type="ECO:0000313" key="3">
    <source>
        <dbReference type="Proteomes" id="UP000000845"/>
    </source>
</evidence>
<dbReference type="KEGG" id="str:Sterm_0468"/>
<keyword evidence="1" id="KW-1133">Transmembrane helix</keyword>
<dbReference type="HOGENOM" id="CLU_1650942_0_0_0"/>
<feature type="transmembrane region" description="Helical" evidence="1">
    <location>
        <begin position="32"/>
        <end position="51"/>
    </location>
</feature>
<keyword evidence="1" id="KW-0472">Membrane</keyword>
<gene>
    <name evidence="2" type="ordered locus">Sterm_0468</name>
</gene>
<keyword evidence="1" id="KW-0812">Transmembrane</keyword>
<dbReference type="AlphaFoldDB" id="D1AMW9"/>
<feature type="transmembrane region" description="Helical" evidence="1">
    <location>
        <begin position="9"/>
        <end position="26"/>
    </location>
</feature>
<dbReference type="STRING" id="526218.Sterm_0468"/>
<evidence type="ECO:0000256" key="1">
    <source>
        <dbReference type="SAM" id="Phobius"/>
    </source>
</evidence>
<keyword evidence="3" id="KW-1185">Reference proteome</keyword>
<evidence type="ECO:0000313" key="2">
    <source>
        <dbReference type="EMBL" id="ACZ07345.1"/>
    </source>
</evidence>
<feature type="transmembrane region" description="Helical" evidence="1">
    <location>
        <begin position="131"/>
        <end position="149"/>
    </location>
</feature>
<organism evidence="2 3">
    <name type="scientific">Sebaldella termitidis (strain ATCC 33386 / NCTC 11300)</name>
    <dbReference type="NCBI Taxonomy" id="526218"/>
    <lineage>
        <taxon>Bacteria</taxon>
        <taxon>Fusobacteriati</taxon>
        <taxon>Fusobacteriota</taxon>
        <taxon>Fusobacteriia</taxon>
        <taxon>Fusobacteriales</taxon>
        <taxon>Leptotrichiaceae</taxon>
        <taxon>Sebaldella</taxon>
    </lineage>
</organism>
<reference evidence="2 3" key="2">
    <citation type="journal article" date="2010" name="Stand. Genomic Sci.">
        <title>Complete genome sequence of Sebaldella termitidis type strain (NCTC 11300).</title>
        <authorList>
            <person name="Harmon-Smith M."/>
            <person name="Celia L."/>
            <person name="Chertkov O."/>
            <person name="Lapidus A."/>
            <person name="Copeland A."/>
            <person name="Glavina Del Rio T."/>
            <person name="Nolan M."/>
            <person name="Lucas S."/>
            <person name="Tice H."/>
            <person name="Cheng J.F."/>
            <person name="Han C."/>
            <person name="Detter J.C."/>
            <person name="Bruce D."/>
            <person name="Goodwin L."/>
            <person name="Pitluck S."/>
            <person name="Pati A."/>
            <person name="Liolios K."/>
            <person name="Ivanova N."/>
            <person name="Mavromatis K."/>
            <person name="Mikhailova N."/>
            <person name="Chen A."/>
            <person name="Palaniappan K."/>
            <person name="Land M."/>
            <person name="Hauser L."/>
            <person name="Chang Y.J."/>
            <person name="Jeffries C.D."/>
            <person name="Brettin T."/>
            <person name="Goker M."/>
            <person name="Beck B."/>
            <person name="Bristow J."/>
            <person name="Eisen J.A."/>
            <person name="Markowitz V."/>
            <person name="Hugenholtz P."/>
            <person name="Kyrpides N.C."/>
            <person name="Klenk H.P."/>
            <person name="Chen F."/>
        </authorList>
    </citation>
    <scope>NUCLEOTIDE SEQUENCE [LARGE SCALE GENOMIC DNA]</scope>
    <source>
        <strain evidence="3">ATCC 33386 / NCTC 11300</strain>
    </source>
</reference>
<reference evidence="3" key="1">
    <citation type="submission" date="2009-09" db="EMBL/GenBank/DDBJ databases">
        <title>The complete chromosome of Sebaldella termitidis ATCC 33386.</title>
        <authorList>
            <consortium name="US DOE Joint Genome Institute (JGI-PGF)"/>
            <person name="Lucas S."/>
            <person name="Copeland A."/>
            <person name="Lapidus A."/>
            <person name="Glavina del Rio T."/>
            <person name="Dalin E."/>
            <person name="Tice H."/>
            <person name="Bruce D."/>
            <person name="Goodwin L."/>
            <person name="Pitluck S."/>
            <person name="Kyrpides N."/>
            <person name="Mavromatis K."/>
            <person name="Ivanova N."/>
            <person name="Mikhailova N."/>
            <person name="Sims D."/>
            <person name="Meincke L."/>
            <person name="Brettin T."/>
            <person name="Detter J.C."/>
            <person name="Han C."/>
            <person name="Larimer F."/>
            <person name="Land M."/>
            <person name="Hauser L."/>
            <person name="Markowitz V."/>
            <person name="Cheng J.F."/>
            <person name="Hugenholtz P."/>
            <person name="Woyke T."/>
            <person name="Wu D."/>
            <person name="Eisen J.A."/>
        </authorList>
    </citation>
    <scope>NUCLEOTIDE SEQUENCE [LARGE SCALE GENOMIC DNA]</scope>
    <source>
        <strain evidence="3">ATCC 33386 / NCTC 11300</strain>
    </source>
</reference>
<feature type="transmembrane region" description="Helical" evidence="1">
    <location>
        <begin position="58"/>
        <end position="77"/>
    </location>
</feature>
<protein>
    <submittedName>
        <fullName evidence="2">Uncharacterized protein</fullName>
    </submittedName>
</protein>